<keyword evidence="4" id="KW-0812">Transmembrane</keyword>
<comment type="similarity">
    <text evidence="1">Belongs to the GerABKA family.</text>
</comment>
<comment type="caution">
    <text evidence="5">The sequence shown here is derived from an EMBL/GenBank/DDBJ whole genome shotgun (WGS) entry which is preliminary data.</text>
</comment>
<feature type="region of interest" description="Disordered" evidence="3">
    <location>
        <begin position="1"/>
        <end position="31"/>
    </location>
</feature>
<protein>
    <submittedName>
        <fullName evidence="5">Spore germination protein</fullName>
    </submittedName>
</protein>
<keyword evidence="4" id="KW-1133">Transmembrane helix</keyword>
<reference evidence="5 6" key="1">
    <citation type="submission" date="2021-01" db="EMBL/GenBank/DDBJ databases">
        <title>Tumebacillus sp. strain ITR2 16S ribosomal RNA gene Genome sequencing and assembly.</title>
        <authorList>
            <person name="Kang M."/>
        </authorList>
    </citation>
    <scope>NUCLEOTIDE SEQUENCE [LARGE SCALE GENOMIC DNA]</scope>
    <source>
        <strain evidence="5 6">ITR2</strain>
    </source>
</reference>
<dbReference type="Proteomes" id="UP000602284">
    <property type="component" value="Unassembled WGS sequence"/>
</dbReference>
<organism evidence="5 6">
    <name type="scientific">Tumebacillus amylolyticus</name>
    <dbReference type="NCBI Taxonomy" id="2801339"/>
    <lineage>
        <taxon>Bacteria</taxon>
        <taxon>Bacillati</taxon>
        <taxon>Bacillota</taxon>
        <taxon>Bacilli</taxon>
        <taxon>Bacillales</taxon>
        <taxon>Alicyclobacillaceae</taxon>
        <taxon>Tumebacillus</taxon>
    </lineage>
</organism>
<dbReference type="InterPro" id="IPR004995">
    <property type="entry name" value="Spore_Ger"/>
</dbReference>
<feature type="region of interest" description="Disordered" evidence="3">
    <location>
        <begin position="512"/>
        <end position="536"/>
    </location>
</feature>
<dbReference type="PANTHER" id="PTHR22550:SF5">
    <property type="entry name" value="LEUCINE ZIPPER PROTEIN 4"/>
    <property type="match status" value="1"/>
</dbReference>
<feature type="transmembrane region" description="Helical" evidence="4">
    <location>
        <begin position="445"/>
        <end position="470"/>
    </location>
</feature>
<feature type="transmembrane region" description="Helical" evidence="4">
    <location>
        <begin position="322"/>
        <end position="341"/>
    </location>
</feature>
<evidence type="ECO:0000313" key="5">
    <source>
        <dbReference type="EMBL" id="MBL0386312.1"/>
    </source>
</evidence>
<evidence type="ECO:0000256" key="4">
    <source>
        <dbReference type="SAM" id="Phobius"/>
    </source>
</evidence>
<dbReference type="EMBL" id="JAEQNB010000001">
    <property type="protein sequence ID" value="MBL0386312.1"/>
    <property type="molecule type" value="Genomic_DNA"/>
</dbReference>
<dbReference type="InterPro" id="IPR050768">
    <property type="entry name" value="UPF0353/GerABKA_families"/>
</dbReference>
<feature type="transmembrane region" description="Helical" evidence="4">
    <location>
        <begin position="408"/>
        <end position="433"/>
    </location>
</feature>
<feature type="compositionally biased region" description="Polar residues" evidence="3">
    <location>
        <begin position="1"/>
        <end position="11"/>
    </location>
</feature>
<name>A0ABS1J7R0_9BACL</name>
<proteinExistence type="inferred from homology"/>
<keyword evidence="6" id="KW-1185">Reference proteome</keyword>
<dbReference type="PIRSF" id="PIRSF005690">
    <property type="entry name" value="GerBA"/>
    <property type="match status" value="1"/>
</dbReference>
<evidence type="ECO:0000256" key="2">
    <source>
        <dbReference type="ARBA" id="ARBA00023136"/>
    </source>
</evidence>
<evidence type="ECO:0000256" key="3">
    <source>
        <dbReference type="SAM" id="MobiDB-lite"/>
    </source>
</evidence>
<keyword evidence="2 4" id="KW-0472">Membrane</keyword>
<dbReference type="Pfam" id="PF03323">
    <property type="entry name" value="GerA"/>
    <property type="match status" value="1"/>
</dbReference>
<accession>A0ABS1J7R0</accession>
<evidence type="ECO:0000313" key="6">
    <source>
        <dbReference type="Proteomes" id="UP000602284"/>
    </source>
</evidence>
<sequence length="536" mass="59487">MEANDSAETQATEPESEPETDTTPEPPSKKTMTAVSANLDVNHEYLQKLFAKSSDLVIREVLLFHGTPAILVFLDGLVNLNHLDEVVLKPLMQGVGRDGMQLSPPPPQDADELLRKFLAVGQARHVHNMNDAIDACMSGDTMFLLDGFPMSVIVSSKQWEHRMPSEPDTESVVRGPREGFVENIRTNTALLRRRIRTPHFQMESLRIGRVSKTDVVMSYIEGITKDSLVEEIRSRLKRIDIDGVLDSGYIEEFLEDQPWSPFPTIQPTERPDTTAAALLEGRVAILVDGSPFVLIAPSNLWGNLQSNEDYFERFMFTTLIRWLRYIFTIIALTLPSLYIAITTFHQEMMPTNLLLSIAAARESSPFPALVEAFAMEITFEALREAGVRLPKTVGQAVSIVGALVIGQAAVQAGIVSAPMVIVVSLTGIANFTIPRYTFALSVRMLRFPLMILAGTFGLYGIVIGLIAIIVHVCSLRSFGVPYTTPVAPLKLSGLKDLLARVPWWAMNKRPSPANEIRVPYGQKPHPPQDDMETEQK</sequence>
<evidence type="ECO:0000256" key="1">
    <source>
        <dbReference type="ARBA" id="ARBA00005278"/>
    </source>
</evidence>
<dbReference type="PANTHER" id="PTHR22550">
    <property type="entry name" value="SPORE GERMINATION PROTEIN"/>
    <property type="match status" value="1"/>
</dbReference>
<gene>
    <name evidence="5" type="ORF">JJB07_06545</name>
</gene>